<evidence type="ECO:0000313" key="2">
    <source>
        <dbReference type="Proteomes" id="UP000247480"/>
    </source>
</evidence>
<organism evidence="1 2">
    <name type="scientific">Pseudomonas syringae pv. actinidiae</name>
    <dbReference type="NCBI Taxonomy" id="103796"/>
    <lineage>
        <taxon>Bacteria</taxon>
        <taxon>Pseudomonadati</taxon>
        <taxon>Pseudomonadota</taxon>
        <taxon>Gammaproteobacteria</taxon>
        <taxon>Pseudomonadales</taxon>
        <taxon>Pseudomonadaceae</taxon>
        <taxon>Pseudomonas</taxon>
        <taxon>Pseudomonas syringae</taxon>
    </lineage>
</organism>
<protein>
    <submittedName>
        <fullName evidence="1">Uncharacterized protein</fullName>
    </submittedName>
</protein>
<evidence type="ECO:0000313" key="1">
    <source>
        <dbReference type="EMBL" id="GBH06748.1"/>
    </source>
</evidence>
<dbReference type="AlphaFoldDB" id="A0A2V0Q8P3"/>
<dbReference type="Proteomes" id="UP000247480">
    <property type="component" value="Unassembled WGS sequence"/>
</dbReference>
<comment type="caution">
    <text evidence="1">The sequence shown here is derived from an EMBL/GenBank/DDBJ whole genome shotgun (WGS) entry which is preliminary data.</text>
</comment>
<gene>
    <name evidence="1" type="ORF">KPSA1_00079</name>
</gene>
<accession>A0A2V0Q8P3</accession>
<sequence>MRAEAVQLFGHVAFLCQQNHLLLQPLRIELGFHVGKAVEHFLTLSGQHLGHQCAQGGNFLDNGRQALIQQPGQACTFTAAPQFQFAQRVIEQRQRLGVQHLRVAGIGDQHARPRQHLKRIQRGRLLDQAGNRFGGGDQLTRTLAINLQRLAGGLFDKAQGAFNLATRQALAQRFANRALQITERFRQAQVRLQVTMIDRAQLPAQCALGASPLYSGEGSHAVHNGMYLFVRVRRLFKSDGSVQMILFKSA</sequence>
<proteinExistence type="predicted"/>
<dbReference type="EMBL" id="BGJZ01000002">
    <property type="protein sequence ID" value="GBH06748.1"/>
    <property type="molecule type" value="Genomic_DNA"/>
</dbReference>
<name>A0A2V0Q8P3_PSESF</name>
<reference evidence="1 2" key="1">
    <citation type="submission" date="2018-04" db="EMBL/GenBank/DDBJ databases">
        <title>Draft genome sequence of Pseudomonas syringae pv. actinidiae biovar 1 strains isolated from kiwifruit in Kagawa prefecture.</title>
        <authorList>
            <person name="Tabuchi M."/>
            <person name="Saito M."/>
            <person name="Fujiwara S."/>
            <person name="Sasa N."/>
            <person name="Akimitsu K."/>
            <person name="Gomi K."/>
            <person name="Konishi-Sugita S."/>
            <person name="Hamano K."/>
            <person name="Kataoka I."/>
        </authorList>
    </citation>
    <scope>NUCLEOTIDE SEQUENCE [LARGE SCALE GENOMIC DNA]</scope>
    <source>
        <strain evidence="1 2">MAFF212206</strain>
    </source>
</reference>